<reference evidence="10 11" key="1">
    <citation type="journal article" date="2016" name="Environ. Microbiol.">
        <title>Genomic resolution of a cold subsurface aquifer community provides metabolic insights for novel microbes adapted to high CO concentrations.</title>
        <authorList>
            <person name="Probst A.J."/>
            <person name="Castelle C.J."/>
            <person name="Singh A."/>
            <person name="Brown C.T."/>
            <person name="Anantharaman K."/>
            <person name="Sharon I."/>
            <person name="Hug L.A."/>
            <person name="Burstein D."/>
            <person name="Emerson J.B."/>
            <person name="Thomas B.C."/>
            <person name="Banfield J.F."/>
        </authorList>
    </citation>
    <scope>NUCLEOTIDE SEQUENCE [LARGE SCALE GENOMIC DNA]</scope>
    <source>
        <strain evidence="10">CG1_02_38_46</strain>
    </source>
</reference>
<evidence type="ECO:0000313" key="11">
    <source>
        <dbReference type="Proteomes" id="UP000182278"/>
    </source>
</evidence>
<evidence type="ECO:0000256" key="1">
    <source>
        <dbReference type="ARBA" id="ARBA00004651"/>
    </source>
</evidence>
<dbReference type="Pfam" id="PF12704">
    <property type="entry name" value="MacB_PCD"/>
    <property type="match status" value="1"/>
</dbReference>
<evidence type="ECO:0008006" key="12">
    <source>
        <dbReference type="Google" id="ProtNLM"/>
    </source>
</evidence>
<evidence type="ECO:0000256" key="6">
    <source>
        <dbReference type="ARBA" id="ARBA00038076"/>
    </source>
</evidence>
<feature type="domain" description="MacB-like periplasmic core" evidence="9">
    <location>
        <begin position="21"/>
        <end position="243"/>
    </location>
</feature>
<evidence type="ECO:0000259" key="8">
    <source>
        <dbReference type="Pfam" id="PF02687"/>
    </source>
</evidence>
<dbReference type="AlphaFoldDB" id="A0A1J4SH64"/>
<evidence type="ECO:0000256" key="3">
    <source>
        <dbReference type="ARBA" id="ARBA00022692"/>
    </source>
</evidence>
<dbReference type="EMBL" id="MNUO01000049">
    <property type="protein sequence ID" value="OIN97406.1"/>
    <property type="molecule type" value="Genomic_DNA"/>
</dbReference>
<comment type="caution">
    <text evidence="10">The sequence shown here is derived from an EMBL/GenBank/DDBJ whole genome shotgun (WGS) entry which is preliminary data.</text>
</comment>
<dbReference type="InterPro" id="IPR025857">
    <property type="entry name" value="MacB_PCD"/>
</dbReference>
<dbReference type="InterPro" id="IPR050250">
    <property type="entry name" value="Macrolide_Exporter_MacB"/>
</dbReference>
<sequence length="397" mass="42582">MNIFVGFGSAIEALRANKVRTALTILGVLIGVGAIILLVSIGQGVKEEVSGEIKGLGSNLIFVMPGSGGKGAHRGPPGMFGNKITYNDILAIKARSNINLKVLPLMFTSLVVKHGNKSRQSMIYGTTEIYPEILNQKVEEGRFFNASQVNSQRKVCVIGKTVASDLFVSKNALGNRLSIGGQKFLIIGILESKGKTMGQDQDDLAIVPITTAQSFFGKTSIDRTAIQAPSEDRVEETKRIVKRILLRRLSEEDFEISDQKDILEMLQKITGILSVALGGIAGISLLVGGIGIMNIMLVTVTERTREIGIRKAVGAKEGDILVQFLIESVMLSASGGVAGIGLGYGGAFLLKRFLPTAITPWSIFLAFGFSVFVGVFFGVYPASKAAKLDPIEALRYE</sequence>
<feature type="transmembrane region" description="Helical" evidence="7">
    <location>
        <begin position="358"/>
        <end position="380"/>
    </location>
</feature>
<feature type="domain" description="ABC3 transporter permease C-terminal" evidence="8">
    <location>
        <begin position="280"/>
        <end position="390"/>
    </location>
</feature>
<keyword evidence="5 7" id="KW-0472">Membrane</keyword>
<feature type="transmembrane region" description="Helical" evidence="7">
    <location>
        <begin position="21"/>
        <end position="41"/>
    </location>
</feature>
<comment type="similarity">
    <text evidence="6">Belongs to the ABC-4 integral membrane protein family.</text>
</comment>
<dbReference type="STRING" id="1817893.AUJ66_03385"/>
<protein>
    <recommendedName>
        <fullName evidence="12">Multidrug ABC transporter substrate-binding protein</fullName>
    </recommendedName>
</protein>
<keyword evidence="3 7" id="KW-0812">Transmembrane</keyword>
<dbReference type="PANTHER" id="PTHR30572">
    <property type="entry name" value="MEMBRANE COMPONENT OF TRANSPORTER-RELATED"/>
    <property type="match status" value="1"/>
</dbReference>
<evidence type="ECO:0000256" key="7">
    <source>
        <dbReference type="SAM" id="Phobius"/>
    </source>
</evidence>
<keyword evidence="4 7" id="KW-1133">Transmembrane helix</keyword>
<proteinExistence type="inferred from homology"/>
<name>A0A1J4SH64_9BACT</name>
<comment type="subcellular location">
    <subcellularLocation>
        <location evidence="1">Cell membrane</location>
        <topology evidence="1">Multi-pass membrane protein</topology>
    </subcellularLocation>
</comment>
<evidence type="ECO:0000256" key="5">
    <source>
        <dbReference type="ARBA" id="ARBA00023136"/>
    </source>
</evidence>
<dbReference type="GO" id="GO:0005886">
    <property type="term" value="C:plasma membrane"/>
    <property type="evidence" value="ECO:0007669"/>
    <property type="project" value="UniProtKB-SubCell"/>
</dbReference>
<dbReference type="GO" id="GO:0022857">
    <property type="term" value="F:transmembrane transporter activity"/>
    <property type="evidence" value="ECO:0007669"/>
    <property type="project" value="TreeGrafter"/>
</dbReference>
<evidence type="ECO:0000256" key="2">
    <source>
        <dbReference type="ARBA" id="ARBA00022475"/>
    </source>
</evidence>
<organism evidence="10 11">
    <name type="scientific">Candidatus Desantisbacteria bacterium CG1_02_38_46</name>
    <dbReference type="NCBI Taxonomy" id="1817893"/>
    <lineage>
        <taxon>Bacteria</taxon>
        <taxon>Candidatus Desantisiibacteriota</taxon>
    </lineage>
</organism>
<dbReference type="InterPro" id="IPR003838">
    <property type="entry name" value="ABC3_permease_C"/>
</dbReference>
<evidence type="ECO:0000313" key="10">
    <source>
        <dbReference type="EMBL" id="OIN97406.1"/>
    </source>
</evidence>
<dbReference type="Pfam" id="PF02687">
    <property type="entry name" value="FtsX"/>
    <property type="match status" value="1"/>
</dbReference>
<accession>A0A1J4SH64</accession>
<evidence type="ECO:0000259" key="9">
    <source>
        <dbReference type="Pfam" id="PF12704"/>
    </source>
</evidence>
<feature type="transmembrane region" description="Helical" evidence="7">
    <location>
        <begin position="272"/>
        <end position="299"/>
    </location>
</feature>
<dbReference type="Proteomes" id="UP000182278">
    <property type="component" value="Unassembled WGS sequence"/>
</dbReference>
<evidence type="ECO:0000256" key="4">
    <source>
        <dbReference type="ARBA" id="ARBA00022989"/>
    </source>
</evidence>
<keyword evidence="2" id="KW-1003">Cell membrane</keyword>
<feature type="transmembrane region" description="Helical" evidence="7">
    <location>
        <begin position="320"/>
        <end position="346"/>
    </location>
</feature>
<gene>
    <name evidence="10" type="ORF">AUJ66_03385</name>
</gene>
<dbReference type="PANTHER" id="PTHR30572:SF4">
    <property type="entry name" value="ABC TRANSPORTER PERMEASE YTRF"/>
    <property type="match status" value="1"/>
</dbReference>